<name>A0ABQ5K8N6_9EUKA</name>
<organism evidence="3 4">
    <name type="scientific">Aduncisulcus paluster</name>
    <dbReference type="NCBI Taxonomy" id="2918883"/>
    <lineage>
        <taxon>Eukaryota</taxon>
        <taxon>Metamonada</taxon>
        <taxon>Carpediemonas-like organisms</taxon>
        <taxon>Aduncisulcus</taxon>
    </lineage>
</organism>
<feature type="DNA-binding region" description="Homeobox" evidence="1">
    <location>
        <begin position="307"/>
        <end position="364"/>
    </location>
</feature>
<protein>
    <recommendedName>
        <fullName evidence="2">Homeobox domain-containing protein</fullName>
    </recommendedName>
</protein>
<dbReference type="Proteomes" id="UP001057375">
    <property type="component" value="Unassembled WGS sequence"/>
</dbReference>
<comment type="caution">
    <text evidence="3">The sequence shown here is derived from an EMBL/GenBank/DDBJ whole genome shotgun (WGS) entry which is preliminary data.</text>
</comment>
<evidence type="ECO:0000313" key="4">
    <source>
        <dbReference type="Proteomes" id="UP001057375"/>
    </source>
</evidence>
<dbReference type="Gene3D" id="1.10.10.60">
    <property type="entry name" value="Homeodomain-like"/>
    <property type="match status" value="1"/>
</dbReference>
<keyword evidence="1" id="KW-0371">Homeobox</keyword>
<comment type="subcellular location">
    <subcellularLocation>
        <location evidence="1">Nucleus</location>
    </subcellularLocation>
</comment>
<evidence type="ECO:0000256" key="1">
    <source>
        <dbReference type="PROSITE-ProRule" id="PRU00108"/>
    </source>
</evidence>
<keyword evidence="4" id="KW-1185">Reference proteome</keyword>
<dbReference type="InterPro" id="IPR001356">
    <property type="entry name" value="HD"/>
</dbReference>
<sequence length="368" mass="42323">MPFPRKSNYFPKGKLSIPIYDKKERKARENDIRENPIFETIVKEVFKLGLVMASPDFSFLQPDHEETPCDEMSPHQCDQNFTYDLKKDVTTVLDPTTLQPMSIELEEKHSSGDRTGPSPMQPPNYPVSFDFGDDLFQLSGPISSAMDVFPPPDFYPTTLQPMSIELEEKHSSGDRTGPSPMQPPNYPVSFDFGDDLFQLSGPISSAMDVFPPPDFCSAEKDGDGNDNLLDQIRTLKYQYHEMIKEMEGKELKLNSKILMLMAESDFLVLSETEFHEKMHSIKDEFVVAYSHINRLFSQKLSGVIHNFRWKSMILDPIHLSILEDWFSKNLIFPFPDESDILHLCELTSLTKESVLDWFEERRAAFLLK</sequence>
<evidence type="ECO:0000259" key="2">
    <source>
        <dbReference type="PROSITE" id="PS50071"/>
    </source>
</evidence>
<dbReference type="CDD" id="cd00086">
    <property type="entry name" value="homeodomain"/>
    <property type="match status" value="1"/>
</dbReference>
<keyword evidence="1" id="KW-0539">Nucleus</keyword>
<proteinExistence type="predicted"/>
<dbReference type="EMBL" id="BQXS01012725">
    <property type="protein sequence ID" value="GKT27253.1"/>
    <property type="molecule type" value="Genomic_DNA"/>
</dbReference>
<dbReference type="InterPro" id="IPR009057">
    <property type="entry name" value="Homeodomain-like_sf"/>
</dbReference>
<evidence type="ECO:0000313" key="3">
    <source>
        <dbReference type="EMBL" id="GKT27253.1"/>
    </source>
</evidence>
<dbReference type="SUPFAM" id="SSF46689">
    <property type="entry name" value="Homeodomain-like"/>
    <property type="match status" value="1"/>
</dbReference>
<reference evidence="3" key="1">
    <citation type="submission" date="2022-03" db="EMBL/GenBank/DDBJ databases">
        <title>Draft genome sequence of Aduncisulcus paluster, a free-living microaerophilic Fornicata.</title>
        <authorList>
            <person name="Yuyama I."/>
            <person name="Kume K."/>
            <person name="Tamura T."/>
            <person name="Inagaki Y."/>
            <person name="Hashimoto T."/>
        </authorList>
    </citation>
    <scope>NUCLEOTIDE SEQUENCE</scope>
    <source>
        <strain evidence="3">NY0171</strain>
    </source>
</reference>
<feature type="domain" description="Homeobox" evidence="2">
    <location>
        <begin position="305"/>
        <end position="363"/>
    </location>
</feature>
<accession>A0ABQ5K8N6</accession>
<gene>
    <name evidence="3" type="ORF">ADUPG1_013713</name>
</gene>
<dbReference type="PROSITE" id="PS50071">
    <property type="entry name" value="HOMEOBOX_2"/>
    <property type="match status" value="1"/>
</dbReference>
<keyword evidence="1" id="KW-0238">DNA-binding</keyword>